<evidence type="ECO:0000256" key="1">
    <source>
        <dbReference type="SAM" id="SignalP"/>
    </source>
</evidence>
<feature type="chain" id="PRO_5044568628" evidence="1">
    <location>
        <begin position="21"/>
        <end position="160"/>
    </location>
</feature>
<dbReference type="KEGG" id="csem:103380098"/>
<evidence type="ECO:0000313" key="2">
    <source>
        <dbReference type="EMBL" id="ARX70258.1"/>
    </source>
</evidence>
<accession>A0A1Z1VN31</accession>
<dbReference type="Gene3D" id="1.20.1250.10">
    <property type="match status" value="1"/>
</dbReference>
<dbReference type="GeneID" id="103380098"/>
<dbReference type="AlphaFoldDB" id="A0A1Z1VN31"/>
<dbReference type="EMBL" id="KY432435">
    <property type="protein sequence ID" value="ARX70258.1"/>
    <property type="molecule type" value="mRNA"/>
</dbReference>
<dbReference type="GeneTree" id="ENSGT00530000066614"/>
<feature type="signal peptide" evidence="1">
    <location>
        <begin position="1"/>
        <end position="20"/>
    </location>
</feature>
<evidence type="ECO:0000313" key="3">
    <source>
        <dbReference type="Ensembl" id="ENSCSEP00000006517.1"/>
    </source>
</evidence>
<organism evidence="2">
    <name type="scientific">Cynoglossus semilaevis</name>
    <name type="common">Tongue sole</name>
    <dbReference type="NCBI Taxonomy" id="244447"/>
    <lineage>
        <taxon>Eukaryota</taxon>
        <taxon>Metazoa</taxon>
        <taxon>Chordata</taxon>
        <taxon>Craniata</taxon>
        <taxon>Vertebrata</taxon>
        <taxon>Euteleostomi</taxon>
        <taxon>Actinopterygii</taxon>
        <taxon>Neopterygii</taxon>
        <taxon>Teleostei</taxon>
        <taxon>Neoteleostei</taxon>
        <taxon>Acanthomorphata</taxon>
        <taxon>Carangaria</taxon>
        <taxon>Pleuronectiformes</taxon>
        <taxon>Pleuronectoidei</taxon>
        <taxon>Cynoglossidae</taxon>
        <taxon>Cynoglossinae</taxon>
        <taxon>Cynoglossus</taxon>
    </lineage>
</organism>
<dbReference type="OMA" id="RQGHCSE"/>
<keyword evidence="1" id="KW-0732">Signal</keyword>
<dbReference type="InterPro" id="IPR009079">
    <property type="entry name" value="4_helix_cytokine-like_core"/>
</dbReference>
<reference evidence="3" key="3">
    <citation type="submission" date="2025-05" db="UniProtKB">
        <authorList>
            <consortium name="Ensembl"/>
        </authorList>
    </citation>
    <scope>IDENTIFICATION</scope>
</reference>
<keyword evidence="4" id="KW-1185">Reference proteome</keyword>
<reference evidence="3 4" key="1">
    <citation type="journal article" date="2014" name="Nat. Genet.">
        <title>Whole-genome sequence of a flatfish provides insights into ZW sex chromosome evolution and adaptation to a benthic lifestyle.</title>
        <authorList>
            <person name="Chen S."/>
            <person name="Zhang G."/>
            <person name="Shao C."/>
            <person name="Huang Q."/>
            <person name="Liu G."/>
            <person name="Zhang P."/>
            <person name="Song W."/>
            <person name="An N."/>
            <person name="Chalopin D."/>
            <person name="Volff J.N."/>
            <person name="Hong Y."/>
            <person name="Li Q."/>
            <person name="Sha Z."/>
            <person name="Zhou H."/>
            <person name="Xie M."/>
            <person name="Yu Q."/>
            <person name="Liu Y."/>
            <person name="Xiang H."/>
            <person name="Wang N."/>
            <person name="Wu K."/>
            <person name="Yang C."/>
            <person name="Zhou Q."/>
            <person name="Liao X."/>
            <person name="Yang L."/>
            <person name="Hu Q."/>
            <person name="Zhang J."/>
            <person name="Meng L."/>
            <person name="Jin L."/>
            <person name="Tian Y."/>
            <person name="Lian J."/>
            <person name="Yang J."/>
            <person name="Miao G."/>
            <person name="Liu S."/>
            <person name="Liang Z."/>
            <person name="Yan F."/>
            <person name="Li Y."/>
            <person name="Sun B."/>
            <person name="Zhang H."/>
            <person name="Zhang J."/>
            <person name="Zhu Y."/>
            <person name="Du M."/>
            <person name="Zhao Y."/>
            <person name="Schartl M."/>
            <person name="Tang Q."/>
            <person name="Wang J."/>
        </authorList>
    </citation>
    <scope>NUCLEOTIDE SEQUENCE</scope>
</reference>
<sequence>MYCSLAFLLPLLHLLSICTAASLPMEVVKVKSNVKQLSEQLLVRLKNFQFPAGRTLSPAAGDLDRLSATVMILDGYNSLISDTLNGVSQIKADISCLTRHLDQWRQGHCNKQRPKPSVPEPLQKLQSHKDLIDTVSFEALLRVKEILVVLLKNLDNLEIC</sequence>
<dbReference type="Proteomes" id="UP000265120">
    <property type="component" value="Chromosome 6"/>
</dbReference>
<reference evidence="2" key="2">
    <citation type="submission" date="2017-01" db="EMBL/GenBank/DDBJ databases">
        <authorList>
            <person name="Mah S.A."/>
            <person name="Swanson W.J."/>
            <person name="Moy G.W."/>
            <person name="Vacquier V.D."/>
        </authorList>
    </citation>
    <scope>NUCLEOTIDE SEQUENCE</scope>
</reference>
<dbReference type="Ensembl" id="ENSCSET00000006589.1">
    <property type="protein sequence ID" value="ENSCSEP00000006517.1"/>
    <property type="gene ID" value="ENSCSEG00000004219.1"/>
</dbReference>
<name>A0A1Z1VN31_CYNSE</name>
<dbReference type="RefSeq" id="XP_008310124.1">
    <property type="nucleotide sequence ID" value="XM_008311902.3"/>
</dbReference>
<dbReference type="OrthoDB" id="8444189at2759"/>
<proteinExistence type="evidence at transcript level"/>
<dbReference type="SMR" id="A0A1Z1VN31"/>
<dbReference type="SUPFAM" id="SSF47266">
    <property type="entry name" value="4-helical cytokines"/>
    <property type="match status" value="1"/>
</dbReference>
<protein>
    <submittedName>
        <fullName evidence="2">Leptin A</fullName>
    </submittedName>
    <submittedName>
        <fullName evidence="3">Leptin-like</fullName>
    </submittedName>
</protein>
<dbReference type="STRING" id="244447.ENSCSEP00000006517"/>
<evidence type="ECO:0000313" key="4">
    <source>
        <dbReference type="Proteomes" id="UP000265120"/>
    </source>
</evidence>